<dbReference type="AlphaFoldDB" id="A0A4C1U9G6"/>
<dbReference type="EMBL" id="BGZK01000141">
    <property type="protein sequence ID" value="GBP22536.1"/>
    <property type="molecule type" value="Genomic_DNA"/>
</dbReference>
<comment type="caution">
    <text evidence="2">The sequence shown here is derived from an EMBL/GenBank/DDBJ whole genome shotgun (WGS) entry which is preliminary data.</text>
</comment>
<reference evidence="2 3" key="1">
    <citation type="journal article" date="2019" name="Commun. Biol.">
        <title>The bagworm genome reveals a unique fibroin gene that provides high tensile strength.</title>
        <authorList>
            <person name="Kono N."/>
            <person name="Nakamura H."/>
            <person name="Ohtoshi R."/>
            <person name="Tomita M."/>
            <person name="Numata K."/>
            <person name="Arakawa K."/>
        </authorList>
    </citation>
    <scope>NUCLEOTIDE SEQUENCE [LARGE SCALE GENOMIC DNA]</scope>
</reference>
<dbReference type="OrthoDB" id="76364at2759"/>
<proteinExistence type="predicted"/>
<name>A0A4C1U9G6_EUMVA</name>
<sequence>MLLRSQYKSERRSSDVKATTKINFAKRTDPPAKVQSNKKQTLEEMAFEWCRDILFFFQEADNALLTPPGSRVSMSNGDYLLSSGSHATLPLKIP</sequence>
<organism evidence="2 3">
    <name type="scientific">Eumeta variegata</name>
    <name type="common">Bagworm moth</name>
    <name type="synonym">Eumeta japonica</name>
    <dbReference type="NCBI Taxonomy" id="151549"/>
    <lineage>
        <taxon>Eukaryota</taxon>
        <taxon>Metazoa</taxon>
        <taxon>Ecdysozoa</taxon>
        <taxon>Arthropoda</taxon>
        <taxon>Hexapoda</taxon>
        <taxon>Insecta</taxon>
        <taxon>Pterygota</taxon>
        <taxon>Neoptera</taxon>
        <taxon>Endopterygota</taxon>
        <taxon>Lepidoptera</taxon>
        <taxon>Glossata</taxon>
        <taxon>Ditrysia</taxon>
        <taxon>Tineoidea</taxon>
        <taxon>Psychidae</taxon>
        <taxon>Oiketicinae</taxon>
        <taxon>Eumeta</taxon>
    </lineage>
</organism>
<evidence type="ECO:0000313" key="2">
    <source>
        <dbReference type="EMBL" id="GBP22536.1"/>
    </source>
</evidence>
<feature type="region of interest" description="Disordered" evidence="1">
    <location>
        <begin position="1"/>
        <end position="38"/>
    </location>
</feature>
<gene>
    <name evidence="2" type="ORF">EVAR_84773_1</name>
</gene>
<keyword evidence="3" id="KW-1185">Reference proteome</keyword>
<evidence type="ECO:0000313" key="3">
    <source>
        <dbReference type="Proteomes" id="UP000299102"/>
    </source>
</evidence>
<accession>A0A4C1U9G6</accession>
<protein>
    <submittedName>
        <fullName evidence="2">Uncharacterized protein</fullName>
    </submittedName>
</protein>
<dbReference type="Proteomes" id="UP000299102">
    <property type="component" value="Unassembled WGS sequence"/>
</dbReference>
<evidence type="ECO:0000256" key="1">
    <source>
        <dbReference type="SAM" id="MobiDB-lite"/>
    </source>
</evidence>